<keyword evidence="3" id="KW-0479">Metal-binding</keyword>
<dbReference type="InterPro" id="IPR001128">
    <property type="entry name" value="Cyt_P450"/>
</dbReference>
<dbReference type="GO" id="GO:0020037">
    <property type="term" value="F:heme binding"/>
    <property type="evidence" value="ECO:0007669"/>
    <property type="project" value="InterPro"/>
</dbReference>
<keyword evidence="2" id="KW-0349">Heme</keyword>
<comment type="similarity">
    <text evidence="1">Belongs to the cytochrome P450 family.</text>
</comment>
<dbReference type="PANTHER" id="PTHR24302">
    <property type="entry name" value="CYTOCHROME P450 FAMILY 3"/>
    <property type="match status" value="1"/>
</dbReference>
<proteinExistence type="inferred from homology"/>
<evidence type="ECO:0000256" key="5">
    <source>
        <dbReference type="ARBA" id="ARBA00023004"/>
    </source>
</evidence>
<dbReference type="GO" id="GO:0016705">
    <property type="term" value="F:oxidoreductase activity, acting on paired donors, with incorporation or reduction of molecular oxygen"/>
    <property type="evidence" value="ECO:0007669"/>
    <property type="project" value="InterPro"/>
</dbReference>
<evidence type="ECO:0000313" key="8">
    <source>
        <dbReference type="Proteomes" id="UP001497382"/>
    </source>
</evidence>
<gene>
    <name evidence="7" type="ORF">LARSCL_LOCUS14713</name>
</gene>
<keyword evidence="6" id="KW-0503">Monooxygenase</keyword>
<name>A0AAV2ATF5_9ARAC</name>
<comment type="caution">
    <text evidence="7">The sequence shown here is derived from an EMBL/GenBank/DDBJ whole genome shotgun (WGS) entry which is preliminary data.</text>
</comment>
<evidence type="ECO:0000256" key="2">
    <source>
        <dbReference type="ARBA" id="ARBA00022617"/>
    </source>
</evidence>
<dbReference type="EMBL" id="CAXIEN010000214">
    <property type="protein sequence ID" value="CAL1287242.1"/>
    <property type="molecule type" value="Genomic_DNA"/>
</dbReference>
<protein>
    <recommendedName>
        <fullName evidence="9">Cytochrome P450</fullName>
    </recommendedName>
</protein>
<dbReference type="InterPro" id="IPR036396">
    <property type="entry name" value="Cyt_P450_sf"/>
</dbReference>
<evidence type="ECO:0008006" key="9">
    <source>
        <dbReference type="Google" id="ProtNLM"/>
    </source>
</evidence>
<dbReference type="AlphaFoldDB" id="A0AAV2ATF5"/>
<sequence length="184" mass="21164">MTNILGPSAETPYSPSMCSNWIDSTTENVQFQQDPFLRHDDYWKKRGVPHMPRTSYYAMWRNFGEKGMAGVVRDMGKNNLGRVYGAFEGSKPHVVISDPELLRDIFIKDFHIFPERRSATIGDPLSDCAVSNLTGEQWKRVRTIITPAFTSKRMRQKHPDIIPHILEISRRIAEAIFMILPITI</sequence>
<evidence type="ECO:0000313" key="7">
    <source>
        <dbReference type="EMBL" id="CAL1287242.1"/>
    </source>
</evidence>
<evidence type="ECO:0000256" key="6">
    <source>
        <dbReference type="ARBA" id="ARBA00023033"/>
    </source>
</evidence>
<dbReference type="Gene3D" id="1.10.630.10">
    <property type="entry name" value="Cytochrome P450"/>
    <property type="match status" value="1"/>
</dbReference>
<evidence type="ECO:0000256" key="3">
    <source>
        <dbReference type="ARBA" id="ARBA00022723"/>
    </source>
</evidence>
<keyword evidence="5" id="KW-0408">Iron</keyword>
<organism evidence="7 8">
    <name type="scientific">Larinioides sclopetarius</name>
    <dbReference type="NCBI Taxonomy" id="280406"/>
    <lineage>
        <taxon>Eukaryota</taxon>
        <taxon>Metazoa</taxon>
        <taxon>Ecdysozoa</taxon>
        <taxon>Arthropoda</taxon>
        <taxon>Chelicerata</taxon>
        <taxon>Arachnida</taxon>
        <taxon>Araneae</taxon>
        <taxon>Araneomorphae</taxon>
        <taxon>Entelegynae</taxon>
        <taxon>Araneoidea</taxon>
        <taxon>Araneidae</taxon>
        <taxon>Larinioides</taxon>
    </lineage>
</organism>
<evidence type="ECO:0000256" key="1">
    <source>
        <dbReference type="ARBA" id="ARBA00010617"/>
    </source>
</evidence>
<keyword evidence="4" id="KW-0560">Oxidoreductase</keyword>
<dbReference type="PANTHER" id="PTHR24302:SF15">
    <property type="entry name" value="FATTY-ACID PEROXYGENASE"/>
    <property type="match status" value="1"/>
</dbReference>
<dbReference type="GO" id="GO:0008395">
    <property type="term" value="F:steroid hydroxylase activity"/>
    <property type="evidence" value="ECO:0007669"/>
    <property type="project" value="TreeGrafter"/>
</dbReference>
<dbReference type="Pfam" id="PF00067">
    <property type="entry name" value="p450"/>
    <property type="match status" value="1"/>
</dbReference>
<dbReference type="GO" id="GO:0005506">
    <property type="term" value="F:iron ion binding"/>
    <property type="evidence" value="ECO:0007669"/>
    <property type="project" value="InterPro"/>
</dbReference>
<keyword evidence="8" id="KW-1185">Reference proteome</keyword>
<dbReference type="Proteomes" id="UP001497382">
    <property type="component" value="Unassembled WGS sequence"/>
</dbReference>
<dbReference type="SUPFAM" id="SSF48264">
    <property type="entry name" value="Cytochrome P450"/>
    <property type="match status" value="1"/>
</dbReference>
<evidence type="ECO:0000256" key="4">
    <source>
        <dbReference type="ARBA" id="ARBA00023002"/>
    </source>
</evidence>
<reference evidence="7 8" key="1">
    <citation type="submission" date="2024-04" db="EMBL/GenBank/DDBJ databases">
        <authorList>
            <person name="Rising A."/>
            <person name="Reimegard J."/>
            <person name="Sonavane S."/>
            <person name="Akerstrom W."/>
            <person name="Nylinder S."/>
            <person name="Hedman E."/>
            <person name="Kallberg Y."/>
        </authorList>
    </citation>
    <scope>NUCLEOTIDE SEQUENCE [LARGE SCALE GENOMIC DNA]</scope>
</reference>
<accession>A0AAV2ATF5</accession>
<dbReference type="InterPro" id="IPR050705">
    <property type="entry name" value="Cytochrome_P450_3A"/>
</dbReference>